<comment type="function">
    <text evidence="1">Required for peroxisome inheritance.</text>
</comment>
<feature type="non-terminal residue" evidence="7">
    <location>
        <position position="1"/>
    </location>
</feature>
<keyword evidence="5" id="KW-0472">Membrane</keyword>
<keyword evidence="8" id="KW-1185">Reference proteome</keyword>
<sequence>MTIAPMEAVQTDSLSPRPDMRLRPIATMRRVITEPATMQTERVATSAPRTVVETLYSHPEARIVSFTASVHCQSDTAGDSARTPEDGGDAGNLAWWSPLERTIAVGAFCVYRAPGSVAFLSCGSALQPILPKSQCWRVDQQNCKFILQIRRPYYWRIELPVSSIEQMNKARQFKDTLEKVLLFEKTICPFRRAFTVELPETPDVKLKPWRPARNQKAYCDNCEPRGKCLNSEAAALSSTLPAVEHHYDSTTPLCEQPTTKLSDTTSILVTPNNEQDKSTRTTSFKSCEPSTEASLCEPSTSAENTVMASVSKAAQRLLHEYKPQYSSPHLLTGSHLDGRQPQGQNDPDTRLRLQWDIATSSLPTRVEPKDVARSDGFSVFLEKHEGLGSQDNLQRPELRYFLDCRGGHTLTPNALAPHQPFQDNEATETISSEESLESFCTAPSSLDSDVLLVHIAAEQLPRMPEAQLPSNSSSDDKDPEDLEDIEIERSTSPSRPDMQANEIRRRILSKTAGPLNSNPLVELQSDRELFNPVRGRLRILGSLPRAIVSKTYNLLIGPPSHLVALMLRIAARICAGEWKGEDVGFAANGHAIPVRWDYSNGELSNEDFFFDEYVLTSQANNIS</sequence>
<comment type="subcellular location">
    <subcellularLocation>
        <location evidence="2">Peroxisome membrane</location>
        <topology evidence="2">Peripheral membrane protein</topology>
    </subcellularLocation>
</comment>
<feature type="compositionally biased region" description="Polar residues" evidence="6">
    <location>
        <begin position="280"/>
        <end position="302"/>
    </location>
</feature>
<accession>A0A0B4EWC8</accession>
<dbReference type="GO" id="GO:0005780">
    <property type="term" value="C:extrinsic component of intraperoxisomal membrane"/>
    <property type="evidence" value="ECO:0007669"/>
    <property type="project" value="InterPro"/>
</dbReference>
<feature type="region of interest" description="Disordered" evidence="6">
    <location>
        <begin position="269"/>
        <end position="302"/>
    </location>
</feature>
<feature type="region of interest" description="Disordered" evidence="6">
    <location>
        <begin position="462"/>
        <end position="500"/>
    </location>
</feature>
<dbReference type="OrthoDB" id="4097008at2759"/>
<gene>
    <name evidence="7" type="ORF">MAN_08357</name>
</gene>
<protein>
    <recommendedName>
        <fullName evidence="4">Inheritance of peroxisomes protein 1</fullName>
    </recommendedName>
</protein>
<dbReference type="GO" id="GO:0045033">
    <property type="term" value="P:peroxisome inheritance"/>
    <property type="evidence" value="ECO:0007669"/>
    <property type="project" value="InterPro"/>
</dbReference>
<organism evidence="7 8">
    <name type="scientific">Metarhizium anisopliae (strain ARSEF 549)</name>
    <dbReference type="NCBI Taxonomy" id="3151832"/>
    <lineage>
        <taxon>Eukaryota</taxon>
        <taxon>Fungi</taxon>
        <taxon>Dikarya</taxon>
        <taxon>Ascomycota</taxon>
        <taxon>Pezizomycotina</taxon>
        <taxon>Sordariomycetes</taxon>
        <taxon>Hypocreomycetidae</taxon>
        <taxon>Hypocreales</taxon>
        <taxon>Clavicipitaceae</taxon>
        <taxon>Metarhizium</taxon>
    </lineage>
</organism>
<evidence type="ECO:0000256" key="3">
    <source>
        <dbReference type="ARBA" id="ARBA00010707"/>
    </source>
</evidence>
<dbReference type="HOGENOM" id="CLU_016546_0_0_1"/>
<dbReference type="VEuPathDB" id="FungiDB:MAN_08357"/>
<evidence type="ECO:0000256" key="1">
    <source>
        <dbReference type="ARBA" id="ARBA00003594"/>
    </source>
</evidence>
<evidence type="ECO:0000256" key="5">
    <source>
        <dbReference type="ARBA" id="ARBA00023136"/>
    </source>
</evidence>
<dbReference type="AlphaFoldDB" id="A0A0B4EWC8"/>
<dbReference type="Pfam" id="PF12634">
    <property type="entry name" value="Inp1"/>
    <property type="match status" value="1"/>
</dbReference>
<comment type="caution">
    <text evidence="7">The sequence shown here is derived from an EMBL/GenBank/DDBJ whole genome shotgun (WGS) entry which is preliminary data.</text>
</comment>
<dbReference type="InterPro" id="IPR024758">
    <property type="entry name" value="Inp1"/>
</dbReference>
<dbReference type="EMBL" id="AZNF01000012">
    <property type="protein sequence ID" value="KID62353.1"/>
    <property type="molecule type" value="Genomic_DNA"/>
</dbReference>
<feature type="compositionally biased region" description="Acidic residues" evidence="6">
    <location>
        <begin position="477"/>
        <end position="486"/>
    </location>
</feature>
<reference evidence="7 8" key="1">
    <citation type="journal article" date="2014" name="Proc. Natl. Acad. Sci. U.S.A.">
        <title>Trajectory and genomic determinants of fungal-pathogen speciation and host adaptation.</title>
        <authorList>
            <person name="Hu X."/>
            <person name="Xiao G."/>
            <person name="Zheng P."/>
            <person name="Shang Y."/>
            <person name="Su Y."/>
            <person name="Zhang X."/>
            <person name="Liu X."/>
            <person name="Zhan S."/>
            <person name="St Leger R.J."/>
            <person name="Wang C."/>
        </authorList>
    </citation>
    <scope>NUCLEOTIDE SEQUENCE [LARGE SCALE GENOMIC DNA]</scope>
    <source>
        <strain evidence="7 8">ARSEF 549</strain>
    </source>
</reference>
<evidence type="ECO:0000313" key="8">
    <source>
        <dbReference type="Proteomes" id="UP000031186"/>
    </source>
</evidence>
<evidence type="ECO:0000313" key="7">
    <source>
        <dbReference type="EMBL" id="KID62353.1"/>
    </source>
</evidence>
<comment type="similarity">
    <text evidence="3">Belongs to the INP1 family.</text>
</comment>
<feature type="region of interest" description="Disordered" evidence="6">
    <location>
        <begin position="326"/>
        <end position="348"/>
    </location>
</feature>
<evidence type="ECO:0000256" key="4">
    <source>
        <dbReference type="ARBA" id="ARBA00021397"/>
    </source>
</evidence>
<evidence type="ECO:0000256" key="6">
    <source>
        <dbReference type="SAM" id="MobiDB-lite"/>
    </source>
</evidence>
<evidence type="ECO:0000256" key="2">
    <source>
        <dbReference type="ARBA" id="ARBA00004421"/>
    </source>
</evidence>
<name>A0A0B4EWC8_METAF</name>
<dbReference type="Proteomes" id="UP000031186">
    <property type="component" value="Unassembled WGS sequence"/>
</dbReference>
<proteinExistence type="inferred from homology"/>